<proteinExistence type="predicted"/>
<dbReference type="EMBL" id="WSZM01000075">
    <property type="protein sequence ID" value="KAF4044174.1"/>
    <property type="molecule type" value="Genomic_DNA"/>
</dbReference>
<comment type="caution">
    <text evidence="2">The sequence shown here is derived from an EMBL/GenBank/DDBJ whole genome shotgun (WGS) entry which is preliminary data.</text>
</comment>
<reference evidence="2" key="1">
    <citation type="submission" date="2020-04" db="EMBL/GenBank/DDBJ databases">
        <title>Hybrid Assembly of Korean Phytophthora infestans isolates.</title>
        <authorList>
            <person name="Prokchorchik M."/>
            <person name="Lee Y."/>
            <person name="Seo J."/>
            <person name="Cho J.-H."/>
            <person name="Park Y.-E."/>
            <person name="Jang D.-C."/>
            <person name="Im J.-S."/>
            <person name="Choi J.-G."/>
            <person name="Park H.-J."/>
            <person name="Lee G.-B."/>
            <person name="Lee Y.-G."/>
            <person name="Hong S.-Y."/>
            <person name="Cho K."/>
            <person name="Sohn K.H."/>
        </authorList>
    </citation>
    <scope>NUCLEOTIDE SEQUENCE</scope>
    <source>
        <strain evidence="2">KR_1_A1</strain>
    </source>
</reference>
<accession>A0A833TIQ7</accession>
<feature type="region of interest" description="Disordered" evidence="1">
    <location>
        <begin position="1"/>
        <end position="22"/>
    </location>
</feature>
<gene>
    <name evidence="2" type="ORF">GN244_ATG03452</name>
</gene>
<dbReference type="AlphaFoldDB" id="A0A833TIQ7"/>
<keyword evidence="3" id="KW-1185">Reference proteome</keyword>
<organism evidence="2 3">
    <name type="scientific">Phytophthora infestans</name>
    <name type="common">Potato late blight agent</name>
    <name type="synonym">Botrytis infestans</name>
    <dbReference type="NCBI Taxonomy" id="4787"/>
    <lineage>
        <taxon>Eukaryota</taxon>
        <taxon>Sar</taxon>
        <taxon>Stramenopiles</taxon>
        <taxon>Oomycota</taxon>
        <taxon>Peronosporomycetes</taxon>
        <taxon>Peronosporales</taxon>
        <taxon>Peronosporaceae</taxon>
        <taxon>Phytophthora</taxon>
    </lineage>
</organism>
<evidence type="ECO:0000313" key="3">
    <source>
        <dbReference type="Proteomes" id="UP000602510"/>
    </source>
</evidence>
<sequence length="33" mass="3567">MVENTTAINLMKPAPGRTKSNAEEVSCLEVMAM</sequence>
<name>A0A833TIQ7_PHYIN</name>
<evidence type="ECO:0000313" key="2">
    <source>
        <dbReference type="EMBL" id="KAF4044174.1"/>
    </source>
</evidence>
<dbReference type="Proteomes" id="UP000602510">
    <property type="component" value="Unassembled WGS sequence"/>
</dbReference>
<protein>
    <submittedName>
        <fullName evidence="2">Uncharacterized protein</fullName>
    </submittedName>
</protein>
<evidence type="ECO:0000256" key="1">
    <source>
        <dbReference type="SAM" id="MobiDB-lite"/>
    </source>
</evidence>